<dbReference type="Proteomes" id="UP000249757">
    <property type="component" value="Unassembled WGS sequence"/>
</dbReference>
<evidence type="ECO:0000313" key="6">
    <source>
        <dbReference type="Proteomes" id="UP000249757"/>
    </source>
</evidence>
<feature type="coiled-coil region" evidence="1">
    <location>
        <begin position="322"/>
        <end position="349"/>
    </location>
</feature>
<reference evidence="4" key="2">
    <citation type="submission" date="2021-05" db="EMBL/GenBank/DDBJ databases">
        <authorList>
            <person name="Moolhuijzen P.M."/>
            <person name="Moffat C.S."/>
        </authorList>
    </citation>
    <scope>NUCLEOTIDE SEQUENCE</scope>
    <source>
        <strain evidence="4">86-124</strain>
    </source>
</reference>
<keyword evidence="1" id="KW-0175">Coiled coil</keyword>
<dbReference type="EMBL" id="NQIK02000001">
    <property type="protein sequence ID" value="KAF7578478.1"/>
    <property type="molecule type" value="Genomic_DNA"/>
</dbReference>
<evidence type="ECO:0000313" key="5">
    <source>
        <dbReference type="Proteomes" id="UP000245464"/>
    </source>
</evidence>
<evidence type="ECO:0000313" key="3">
    <source>
        <dbReference type="EMBL" id="KAF7578478.1"/>
    </source>
</evidence>
<proteinExistence type="predicted"/>
<comment type="caution">
    <text evidence="3">The sequence shown here is derived from an EMBL/GenBank/DDBJ whole genome shotgun (WGS) entry which is preliminary data.</text>
</comment>
<dbReference type="EMBL" id="NRDI02000003">
    <property type="protein sequence ID" value="KAI1517835.1"/>
    <property type="molecule type" value="Genomic_DNA"/>
</dbReference>
<evidence type="ECO:0000256" key="1">
    <source>
        <dbReference type="SAM" id="Coils"/>
    </source>
</evidence>
<sequence length="421" mass="46959">MDVEMSGDPQKQTSDQGGFDNNSHPPYNCQQHEPYSAHHVSQPTDFLKVMRKAGIHDRHKLCLHCGKIASQDHRMSWRQCPNYCAFDGRHEHPGKLCPHLLEVANKEWCFSRTDEYMIEDLKAARLTRKQTDMSTSDHMKASLPPHQLFNRDPISFGNSFGGMQYPGYNAGVDYSNYGAGYTNGYSVPPPDAGYSTSTAPGSYTVYDAAFAQPNNFRGYIDPGHPRVDNPPYTGLLRPRDSRERSPTMQASSGNYRDRTPWAHNKPNSSSERGRFSLQETPGKPPSAAQYATLGMQSVVDQERSASAPHVKPQTDTKTARVFAASRTRVEQLEQQRQAQAAELAELRGQLDISHLRYRTVATAFVRHMMATQQLMGNMQSLLVLPPSLYASDVAVPSGHDQAEGPSQAHKDAGDSFKEEQE</sequence>
<dbReference type="OrthoDB" id="3799243at2759"/>
<reference evidence="4" key="3">
    <citation type="journal article" date="2022" name="bioRxiv">
        <title>A global pangenome for the wheat fungal pathogen Pyrenophora tritici-repentis and prediction of effector protein structural homology.</title>
        <authorList>
            <person name="Moolhuijzen P."/>
            <person name="See P.T."/>
            <person name="Shi G."/>
            <person name="Powell H.R."/>
            <person name="Cockram J."/>
            <person name="Jorgensen L.N."/>
            <person name="Benslimane H."/>
            <person name="Strelkov S.E."/>
            <person name="Turner J."/>
            <person name="Liu Z."/>
            <person name="Moffat C.S."/>
        </authorList>
    </citation>
    <scope>NUCLEOTIDE SEQUENCE</scope>
    <source>
        <strain evidence="4">86-124</strain>
    </source>
</reference>
<evidence type="ECO:0000313" key="4">
    <source>
        <dbReference type="EMBL" id="KAI1517835.1"/>
    </source>
</evidence>
<dbReference type="Proteomes" id="UP000245464">
    <property type="component" value="Chromosome 1"/>
</dbReference>
<feature type="region of interest" description="Disordered" evidence="2">
    <location>
        <begin position="394"/>
        <end position="421"/>
    </location>
</feature>
<name>A0A2W1GKF7_9PLEO</name>
<protein>
    <submittedName>
        <fullName evidence="3">Uncharacterized protein</fullName>
    </submittedName>
</protein>
<feature type="region of interest" description="Disordered" evidence="2">
    <location>
        <begin position="217"/>
        <end position="287"/>
    </location>
</feature>
<evidence type="ECO:0000256" key="2">
    <source>
        <dbReference type="SAM" id="MobiDB-lite"/>
    </source>
</evidence>
<reference evidence="6" key="4">
    <citation type="journal article" date="2022" name="Microb. Genom.">
        <title>A global pangenome for the wheat fungal pathogen Pyrenophora tritici-repentis and prediction of effector protein structural homology.</title>
        <authorList>
            <person name="Moolhuijzen P.M."/>
            <person name="See P.T."/>
            <person name="Shi G."/>
            <person name="Powell H.R."/>
            <person name="Cockram J."/>
            <person name="Jorgensen L.N."/>
            <person name="Benslimane H."/>
            <person name="Strelkov S.E."/>
            <person name="Turner J."/>
            <person name="Liu Z."/>
            <person name="Moffat C.S."/>
        </authorList>
    </citation>
    <scope>NUCLEOTIDE SEQUENCE [LARGE SCALE GENOMIC DNA]</scope>
</reference>
<feature type="region of interest" description="Disordered" evidence="2">
    <location>
        <begin position="1"/>
        <end position="33"/>
    </location>
</feature>
<feature type="compositionally biased region" description="Polar residues" evidence="2">
    <location>
        <begin position="9"/>
        <end position="33"/>
    </location>
</feature>
<keyword evidence="6" id="KW-1185">Reference proteome</keyword>
<organism evidence="3 5">
    <name type="scientific">Pyrenophora tritici-repentis</name>
    <dbReference type="NCBI Taxonomy" id="45151"/>
    <lineage>
        <taxon>Eukaryota</taxon>
        <taxon>Fungi</taxon>
        <taxon>Dikarya</taxon>
        <taxon>Ascomycota</taxon>
        <taxon>Pezizomycotina</taxon>
        <taxon>Dothideomycetes</taxon>
        <taxon>Pleosporomycetidae</taxon>
        <taxon>Pleosporales</taxon>
        <taxon>Pleosporineae</taxon>
        <taxon>Pleosporaceae</taxon>
        <taxon>Pyrenophora</taxon>
    </lineage>
</organism>
<dbReference type="AlphaFoldDB" id="A0A2W1GKF7"/>
<accession>A0A2W1GKF7</accession>
<gene>
    <name evidence="4" type="ORF">Ptr86124_003136</name>
    <name evidence="3" type="ORF">PtrM4_027180</name>
</gene>
<feature type="compositionally biased region" description="Basic and acidic residues" evidence="2">
    <location>
        <begin position="408"/>
        <end position="421"/>
    </location>
</feature>
<reference evidence="3" key="1">
    <citation type="journal article" date="2018" name="BMC Genomics">
        <title>Comparative genomics of the wheat fungal pathogen Pyrenophora tritici-repentis reveals chromosomal variations and genome plasticity.</title>
        <authorList>
            <person name="Moolhuijzen P."/>
            <person name="See P.T."/>
            <person name="Hane J.K."/>
            <person name="Shi G."/>
            <person name="Liu Z."/>
            <person name="Oliver R.P."/>
            <person name="Moffat C.S."/>
        </authorList>
    </citation>
    <scope>NUCLEOTIDE SEQUENCE [LARGE SCALE GENOMIC DNA]</scope>
    <source>
        <strain evidence="3">M4</strain>
    </source>
</reference>